<dbReference type="Proteomes" id="UP000765509">
    <property type="component" value="Unassembled WGS sequence"/>
</dbReference>
<keyword evidence="1" id="KW-0808">Transferase</keyword>
<proteinExistence type="predicted"/>
<evidence type="ECO:0000256" key="2">
    <source>
        <dbReference type="ARBA" id="ARBA00022695"/>
    </source>
</evidence>
<dbReference type="Gene3D" id="3.10.10.10">
    <property type="entry name" value="HIV Type 1 Reverse Transcriptase, subunit A, domain 1"/>
    <property type="match status" value="1"/>
</dbReference>
<reference evidence="9" key="1">
    <citation type="submission" date="2021-03" db="EMBL/GenBank/DDBJ databases">
        <title>Draft genome sequence of rust myrtle Austropuccinia psidii MF-1, a brazilian biotype.</title>
        <authorList>
            <person name="Quecine M.C."/>
            <person name="Pachon D.M.R."/>
            <person name="Bonatelli M.L."/>
            <person name="Correr F.H."/>
            <person name="Franceschini L.M."/>
            <person name="Leite T.F."/>
            <person name="Margarido G.R.A."/>
            <person name="Almeida C.A."/>
            <person name="Ferrarezi J.A."/>
            <person name="Labate C.A."/>
        </authorList>
    </citation>
    <scope>NUCLEOTIDE SEQUENCE</scope>
    <source>
        <strain evidence="9">MF-1</strain>
    </source>
</reference>
<sequence length="634" mass="72666">MENYFEEAIFNIRRDRPVSWFLKKKEILTALHPDMSETMVHKRILRKCGGDLENAISSRCIEPFSKKDLINAMEDITTKTNIGRNWYKPPRENKTSGKPIPKPNKPHDKAHLKCHKCGSTSNLSNTCPKKTRINEIEIEKNDTKETNDIPVHESDSEPSGEEELPDELSIENINFSFEVTEVNTHLLQYSDGCMDLIHVQDDKIQKAKPGRGKGYKSGSSCITNIVINNREAKIHLDLGAFCTCVGNNYPDKISTNWKDKLIPIEGHEVDLILNVARPYPPLLRRPANPASPRVREALESHINELMKLGVLRNVGHNEEVEVTTPVIITWHNDKSRMVGDFRSLNTYTISDRYTIPRIHANLTQLPNVNFITSMDALKVFLQNVLTPHARKLLRIISHCETWKLHLERLPLVLKKILQVKMKISFEECNFGFHELKALGHVVSGLSLGVDKNKVAAVLLKQMPQNEKGMMSFLGVSSYYKQFLKDFAIHARSLYRIFEQQTVFEMTQERIKAYEKIRYALNNAPLLLMPDWKPPFKLYIDVCGDGLGAALHQVEIVNDKPYNGPICFISKKIKPTQARYGASQMECLCLFWALEKLHYYLDGSLFEVITDCNAVKLLLNMKTPNRHMLRWQIAI</sequence>
<feature type="region of interest" description="Disordered" evidence="7">
    <location>
        <begin position="82"/>
        <end position="112"/>
    </location>
</feature>
<accession>A0A9Q3F3V5</accession>
<evidence type="ECO:0000313" key="10">
    <source>
        <dbReference type="Proteomes" id="UP000765509"/>
    </source>
</evidence>
<dbReference type="InterPro" id="IPR043502">
    <property type="entry name" value="DNA/RNA_pol_sf"/>
</dbReference>
<comment type="caution">
    <text evidence="9">The sequence shown here is derived from an EMBL/GenBank/DDBJ whole genome shotgun (WGS) entry which is preliminary data.</text>
</comment>
<dbReference type="AlphaFoldDB" id="A0A9Q3F3V5"/>
<dbReference type="InterPro" id="IPR041373">
    <property type="entry name" value="RT_RNaseH"/>
</dbReference>
<keyword evidence="10" id="KW-1185">Reference proteome</keyword>
<feature type="domain" description="Reverse transcriptase RNase H-like" evidence="8">
    <location>
        <begin position="531"/>
        <end position="632"/>
    </location>
</feature>
<name>A0A9Q3F3V5_9BASI</name>
<organism evidence="9 10">
    <name type="scientific">Austropuccinia psidii MF-1</name>
    <dbReference type="NCBI Taxonomy" id="1389203"/>
    <lineage>
        <taxon>Eukaryota</taxon>
        <taxon>Fungi</taxon>
        <taxon>Dikarya</taxon>
        <taxon>Basidiomycota</taxon>
        <taxon>Pucciniomycotina</taxon>
        <taxon>Pucciniomycetes</taxon>
        <taxon>Pucciniales</taxon>
        <taxon>Sphaerophragmiaceae</taxon>
        <taxon>Austropuccinia</taxon>
    </lineage>
</organism>
<dbReference type="InterPro" id="IPR043128">
    <property type="entry name" value="Rev_trsase/Diguanyl_cyclase"/>
</dbReference>
<evidence type="ECO:0000256" key="6">
    <source>
        <dbReference type="ARBA" id="ARBA00022918"/>
    </source>
</evidence>
<dbReference type="GO" id="GO:0004519">
    <property type="term" value="F:endonuclease activity"/>
    <property type="evidence" value="ECO:0007669"/>
    <property type="project" value="UniProtKB-KW"/>
</dbReference>
<dbReference type="GO" id="GO:0003964">
    <property type="term" value="F:RNA-directed DNA polymerase activity"/>
    <property type="evidence" value="ECO:0007669"/>
    <property type="project" value="UniProtKB-KW"/>
</dbReference>
<dbReference type="SUPFAM" id="SSF56672">
    <property type="entry name" value="DNA/RNA polymerases"/>
    <property type="match status" value="1"/>
</dbReference>
<dbReference type="EMBL" id="AVOT02038300">
    <property type="protein sequence ID" value="MBW0533163.1"/>
    <property type="molecule type" value="Genomic_DNA"/>
</dbReference>
<feature type="compositionally biased region" description="Acidic residues" evidence="7">
    <location>
        <begin position="156"/>
        <end position="165"/>
    </location>
</feature>
<feature type="compositionally biased region" description="Basic and acidic residues" evidence="7">
    <location>
        <begin position="134"/>
        <end position="155"/>
    </location>
</feature>
<keyword evidence="6" id="KW-0695">RNA-directed DNA polymerase</keyword>
<dbReference type="Pfam" id="PF17917">
    <property type="entry name" value="RT_RNaseH"/>
    <property type="match status" value="1"/>
</dbReference>
<evidence type="ECO:0000256" key="5">
    <source>
        <dbReference type="ARBA" id="ARBA00022801"/>
    </source>
</evidence>
<dbReference type="GO" id="GO:0016787">
    <property type="term" value="F:hydrolase activity"/>
    <property type="evidence" value="ECO:0007669"/>
    <property type="project" value="UniProtKB-KW"/>
</dbReference>
<keyword evidence="3" id="KW-0540">Nuclease</keyword>
<dbReference type="PANTHER" id="PTHR37984">
    <property type="entry name" value="PROTEIN CBG26694"/>
    <property type="match status" value="1"/>
</dbReference>
<gene>
    <name evidence="9" type="ORF">O181_072878</name>
</gene>
<feature type="region of interest" description="Disordered" evidence="7">
    <location>
        <begin position="134"/>
        <end position="165"/>
    </location>
</feature>
<evidence type="ECO:0000256" key="4">
    <source>
        <dbReference type="ARBA" id="ARBA00022759"/>
    </source>
</evidence>
<dbReference type="InterPro" id="IPR050951">
    <property type="entry name" value="Retrovirus_Pol_polyprotein"/>
</dbReference>
<keyword evidence="4" id="KW-0255">Endonuclease</keyword>
<evidence type="ECO:0000313" key="9">
    <source>
        <dbReference type="EMBL" id="MBW0533163.1"/>
    </source>
</evidence>
<evidence type="ECO:0000256" key="7">
    <source>
        <dbReference type="SAM" id="MobiDB-lite"/>
    </source>
</evidence>
<evidence type="ECO:0000256" key="1">
    <source>
        <dbReference type="ARBA" id="ARBA00022679"/>
    </source>
</evidence>
<keyword evidence="2" id="KW-0548">Nucleotidyltransferase</keyword>
<evidence type="ECO:0000256" key="3">
    <source>
        <dbReference type="ARBA" id="ARBA00022722"/>
    </source>
</evidence>
<evidence type="ECO:0000259" key="8">
    <source>
        <dbReference type="Pfam" id="PF17917"/>
    </source>
</evidence>
<dbReference type="CDD" id="cd14279">
    <property type="entry name" value="CUE"/>
    <property type="match status" value="1"/>
</dbReference>
<dbReference type="Gene3D" id="3.30.70.270">
    <property type="match status" value="2"/>
</dbReference>
<keyword evidence="5" id="KW-0378">Hydrolase</keyword>
<protein>
    <recommendedName>
        <fullName evidence="8">Reverse transcriptase RNase H-like domain-containing protein</fullName>
    </recommendedName>
</protein>
<dbReference type="PANTHER" id="PTHR37984:SF5">
    <property type="entry name" value="PROTEIN NYNRIN-LIKE"/>
    <property type="match status" value="1"/>
</dbReference>